<protein>
    <recommendedName>
        <fullName evidence="3">ATPase AAA-type core domain-containing protein</fullName>
    </recommendedName>
</protein>
<dbReference type="EMBL" id="CAJOAZ010027277">
    <property type="protein sequence ID" value="CAF4408442.1"/>
    <property type="molecule type" value="Genomic_DNA"/>
</dbReference>
<proteinExistence type="predicted"/>
<dbReference type="Proteomes" id="UP000663844">
    <property type="component" value="Unassembled WGS sequence"/>
</dbReference>
<feature type="non-terminal residue" evidence="1">
    <location>
        <position position="1"/>
    </location>
</feature>
<evidence type="ECO:0008006" key="3">
    <source>
        <dbReference type="Google" id="ProtNLM"/>
    </source>
</evidence>
<accession>A0A820PLW6</accession>
<organism evidence="1 2">
    <name type="scientific">Adineta steineri</name>
    <dbReference type="NCBI Taxonomy" id="433720"/>
    <lineage>
        <taxon>Eukaryota</taxon>
        <taxon>Metazoa</taxon>
        <taxon>Spiralia</taxon>
        <taxon>Gnathifera</taxon>
        <taxon>Rotifera</taxon>
        <taxon>Eurotatoria</taxon>
        <taxon>Bdelloidea</taxon>
        <taxon>Adinetida</taxon>
        <taxon>Adinetidae</taxon>
        <taxon>Adineta</taxon>
    </lineage>
</organism>
<evidence type="ECO:0000313" key="1">
    <source>
        <dbReference type="EMBL" id="CAF4408442.1"/>
    </source>
</evidence>
<sequence>PILIFDNCDSLANKDPKMLEILQDTAKTAIDDSTWVTVFVTSVGNAPEQMEGLYINFIAK</sequence>
<dbReference type="AlphaFoldDB" id="A0A820PLW6"/>
<comment type="caution">
    <text evidence="1">The sequence shown here is derived from an EMBL/GenBank/DDBJ whole genome shotgun (WGS) entry which is preliminary data.</text>
</comment>
<reference evidence="1" key="1">
    <citation type="submission" date="2021-02" db="EMBL/GenBank/DDBJ databases">
        <authorList>
            <person name="Nowell W R."/>
        </authorList>
    </citation>
    <scope>NUCLEOTIDE SEQUENCE</scope>
</reference>
<evidence type="ECO:0000313" key="2">
    <source>
        <dbReference type="Proteomes" id="UP000663844"/>
    </source>
</evidence>
<name>A0A820PLW6_9BILA</name>
<gene>
    <name evidence="1" type="ORF">OXD698_LOCUS51882</name>
</gene>